<organism evidence="1 2">
    <name type="scientific">Acetobacter pasteurianus subsp. pasteurianus</name>
    <dbReference type="NCBI Taxonomy" id="481145"/>
    <lineage>
        <taxon>Bacteria</taxon>
        <taxon>Pseudomonadati</taxon>
        <taxon>Pseudomonadota</taxon>
        <taxon>Alphaproteobacteria</taxon>
        <taxon>Acetobacterales</taxon>
        <taxon>Acetobacteraceae</taxon>
        <taxon>Acetobacter</taxon>
    </lineage>
</organism>
<protein>
    <submittedName>
        <fullName evidence="1">Uncharacterized protein</fullName>
    </submittedName>
</protein>
<dbReference type="AlphaFoldDB" id="A0A1Y0Y0N9"/>
<evidence type="ECO:0000313" key="2">
    <source>
        <dbReference type="Proteomes" id="UP000196205"/>
    </source>
</evidence>
<proteinExistence type="predicted"/>
<evidence type="ECO:0000313" key="1">
    <source>
        <dbReference type="EMBL" id="ARW48753.1"/>
    </source>
</evidence>
<dbReference type="EMBL" id="CP021509">
    <property type="protein sequence ID" value="ARW48753.1"/>
    <property type="molecule type" value="Genomic_DNA"/>
</dbReference>
<sequence length="353" mass="36569">MDLLIAPGTVDASKADTAPETGTPGWATDGDPVKQIARTVFPAYAYNALLAEIYNVIVGAKLTPDRTDNTQLFKAISQIATGSESAYFLKSGDTAAWVTSNGWMVAGNSRVMSGGSGADGAIQTGDYVWSDGITAYGYGKMAVSLSVTDVNGKGSDYRSGGLLQFTAYDGTQTNFYFRGDGYIYDPSGNKFLKAADVLPYFSAASGSGNTSLTNIQGCNWDSAANNSYVQVTGGKVSLAVPTLAYLSKSLTDYAQPKGNYQPAGDYQPSGNYIIGLSGGKLLQDFVVAVDSSGVHDITLPQALSLSPSSIAISHGLTNGSNASVSVLGGWTATGFQIQTNGATSVNFLVSGTP</sequence>
<gene>
    <name evidence="1" type="ORF">S1001342_02454</name>
</gene>
<reference evidence="1 2" key="1">
    <citation type="submission" date="2017-05" db="EMBL/GenBank/DDBJ databases">
        <title>Genome sequence of Acetobacter pasteurianus subsp. pasteurianus strain SRCM101342.</title>
        <authorList>
            <person name="Cho S.H."/>
        </authorList>
    </citation>
    <scope>NUCLEOTIDE SEQUENCE [LARGE SCALE GENOMIC DNA]</scope>
    <source>
        <strain evidence="1 2">SRCM101342</strain>
    </source>
</reference>
<dbReference type="Proteomes" id="UP000196205">
    <property type="component" value="Chromosome"/>
</dbReference>
<accession>A0A1Y0Y0N9</accession>
<name>A0A1Y0Y0N9_ACEPA</name>